<sequence length="110" mass="12129">MQKRRDFLAANRGMRAATDAFVLLLHPRADGNDMVRVGFTVTRKIGNAVTRNRLKRRLRAAARDALPAAAPPGHDVVLIGRSGGLRVDYAKLVSDLSRAFPRAIAKRDRV</sequence>
<keyword evidence="4" id="KW-1185">Reference proteome</keyword>
<gene>
    <name evidence="1 3" type="primary">rnpA</name>
    <name evidence="3" type="ORF">KCG44_05870</name>
</gene>
<evidence type="ECO:0000313" key="3">
    <source>
        <dbReference type="EMBL" id="MBV7256311.1"/>
    </source>
</evidence>
<dbReference type="PANTHER" id="PTHR33992">
    <property type="entry name" value="RIBONUCLEASE P PROTEIN COMPONENT"/>
    <property type="match status" value="1"/>
</dbReference>
<dbReference type="EC" id="3.1.26.5" evidence="1 2"/>
<dbReference type="Pfam" id="PF00825">
    <property type="entry name" value="Ribonuclease_P"/>
    <property type="match status" value="1"/>
</dbReference>
<comment type="function">
    <text evidence="1">RNaseP catalyzes the removal of the 5'-leader sequence from pre-tRNA to produce the mature 5'-terminus. It can also cleave other RNA substrates such as 4.5S RNA. The protein component plays an auxiliary but essential role in vivo by binding to the 5'-leader sequence and broadening the substrate specificity of the ribozyme.</text>
</comment>
<protein>
    <recommendedName>
        <fullName evidence="1 2">Ribonuclease P protein component</fullName>
        <shortName evidence="1">RNase P protein</shortName>
        <shortName evidence="1">RNaseP protein</shortName>
        <ecNumber evidence="1 2">3.1.26.5</ecNumber>
    </recommendedName>
    <alternativeName>
        <fullName evidence="1">Protein C5</fullName>
    </alternativeName>
</protein>
<dbReference type="PROSITE" id="PS00648">
    <property type="entry name" value="RIBONUCLEASE_P"/>
    <property type="match status" value="1"/>
</dbReference>
<organism evidence="3 4">
    <name type="scientific">Pacificimonas pallii</name>
    <dbReference type="NCBI Taxonomy" id="2827236"/>
    <lineage>
        <taxon>Bacteria</taxon>
        <taxon>Pseudomonadati</taxon>
        <taxon>Pseudomonadota</taxon>
        <taxon>Alphaproteobacteria</taxon>
        <taxon>Sphingomonadales</taxon>
        <taxon>Sphingosinicellaceae</taxon>
        <taxon>Pacificimonas</taxon>
    </lineage>
</organism>
<dbReference type="Proteomes" id="UP000722336">
    <property type="component" value="Unassembled WGS sequence"/>
</dbReference>
<comment type="similarity">
    <text evidence="1">Belongs to the RnpA family.</text>
</comment>
<keyword evidence="1" id="KW-0694">RNA-binding</keyword>
<evidence type="ECO:0000256" key="1">
    <source>
        <dbReference type="HAMAP-Rule" id="MF_00227"/>
    </source>
</evidence>
<dbReference type="HAMAP" id="MF_00227">
    <property type="entry name" value="RNase_P"/>
    <property type="match status" value="1"/>
</dbReference>
<comment type="caution">
    <text evidence="3">The sequence shown here is derived from an EMBL/GenBank/DDBJ whole genome shotgun (WGS) entry which is preliminary data.</text>
</comment>
<keyword evidence="1" id="KW-0540">Nuclease</keyword>
<name>A0ABS6SD99_9SPHN</name>
<dbReference type="EMBL" id="JAGSPA010000002">
    <property type="protein sequence ID" value="MBV7256311.1"/>
    <property type="molecule type" value="Genomic_DNA"/>
</dbReference>
<comment type="catalytic activity">
    <reaction evidence="1">
        <text>Endonucleolytic cleavage of RNA, removing 5'-extranucleotides from tRNA precursor.</text>
        <dbReference type="EC" id="3.1.26.5"/>
    </reaction>
</comment>
<proteinExistence type="inferred from homology"/>
<keyword evidence="1" id="KW-0819">tRNA processing</keyword>
<keyword evidence="1 3" id="KW-0378">Hydrolase</keyword>
<comment type="subunit">
    <text evidence="1">Consists of a catalytic RNA component (M1 or rnpB) and a protein subunit.</text>
</comment>
<dbReference type="InterPro" id="IPR000100">
    <property type="entry name" value="RNase_P"/>
</dbReference>
<reference evidence="3 4" key="1">
    <citation type="submission" date="2021-04" db="EMBL/GenBank/DDBJ databases">
        <authorList>
            <person name="Pira H."/>
            <person name="Risdian C."/>
            <person name="Wink J."/>
        </authorList>
    </citation>
    <scope>NUCLEOTIDE SEQUENCE [LARGE SCALE GENOMIC DNA]</scope>
    <source>
        <strain evidence="3 4">WHA3</strain>
    </source>
</reference>
<accession>A0ABS6SD99</accession>
<evidence type="ECO:0000256" key="2">
    <source>
        <dbReference type="NCBIfam" id="TIGR00188"/>
    </source>
</evidence>
<evidence type="ECO:0000313" key="4">
    <source>
        <dbReference type="Proteomes" id="UP000722336"/>
    </source>
</evidence>
<dbReference type="GO" id="GO:0004526">
    <property type="term" value="F:ribonuclease P activity"/>
    <property type="evidence" value="ECO:0007669"/>
    <property type="project" value="UniProtKB-EC"/>
</dbReference>
<dbReference type="InterPro" id="IPR020539">
    <property type="entry name" value="RNase_P_CS"/>
</dbReference>
<dbReference type="NCBIfam" id="TIGR00188">
    <property type="entry name" value="rnpA"/>
    <property type="match status" value="1"/>
</dbReference>
<keyword evidence="1" id="KW-0255">Endonuclease</keyword>
<dbReference type="PANTHER" id="PTHR33992:SF1">
    <property type="entry name" value="RIBONUCLEASE P PROTEIN COMPONENT"/>
    <property type="match status" value="1"/>
</dbReference>